<gene>
    <name evidence="2" type="ORF">TSPGSL018_21165</name>
</gene>
<evidence type="ECO:0000313" key="2">
    <source>
        <dbReference type="EMBL" id="JAC76100.1"/>
    </source>
</evidence>
<accession>A0A061RZN9</accession>
<feature type="non-terminal residue" evidence="2">
    <location>
        <position position="61"/>
    </location>
</feature>
<feature type="compositionally biased region" description="Polar residues" evidence="1">
    <location>
        <begin position="36"/>
        <end position="61"/>
    </location>
</feature>
<dbReference type="EMBL" id="GBEZ01009492">
    <property type="protein sequence ID" value="JAC76100.1"/>
    <property type="molecule type" value="Transcribed_RNA"/>
</dbReference>
<name>A0A061RZN9_9CHLO</name>
<protein>
    <submittedName>
        <fullName evidence="2">Uncharacterized protein</fullName>
    </submittedName>
</protein>
<proteinExistence type="predicted"/>
<sequence>MSGIAALKAERERFRKELAGFRVQASVSGQDPFKNPSGTDFSTDISDAAVSMQQPEPTESG</sequence>
<organism evidence="2">
    <name type="scientific">Tetraselmis sp. GSL018</name>
    <dbReference type="NCBI Taxonomy" id="582737"/>
    <lineage>
        <taxon>Eukaryota</taxon>
        <taxon>Viridiplantae</taxon>
        <taxon>Chlorophyta</taxon>
        <taxon>core chlorophytes</taxon>
        <taxon>Chlorodendrophyceae</taxon>
        <taxon>Chlorodendrales</taxon>
        <taxon>Chlorodendraceae</taxon>
        <taxon>Tetraselmis</taxon>
    </lineage>
</organism>
<evidence type="ECO:0000256" key="1">
    <source>
        <dbReference type="SAM" id="MobiDB-lite"/>
    </source>
</evidence>
<reference evidence="2" key="1">
    <citation type="submission" date="2014-05" db="EMBL/GenBank/DDBJ databases">
        <title>The transcriptome of the halophilic microalga Tetraselmis sp. GSL018 isolated from the Great Salt Lake, Utah.</title>
        <authorList>
            <person name="Jinkerson R.E."/>
            <person name="D'Adamo S."/>
            <person name="Posewitz M.C."/>
        </authorList>
    </citation>
    <scope>NUCLEOTIDE SEQUENCE</scope>
    <source>
        <strain evidence="2">GSL018</strain>
    </source>
</reference>
<dbReference type="AlphaFoldDB" id="A0A061RZN9"/>
<feature type="region of interest" description="Disordered" evidence="1">
    <location>
        <begin position="25"/>
        <end position="61"/>
    </location>
</feature>